<dbReference type="PRINTS" id="PR01959">
    <property type="entry name" value="SBIMPHPHTASE"/>
</dbReference>
<dbReference type="InterPro" id="IPR000760">
    <property type="entry name" value="Inositol_monophosphatase-like"/>
</dbReference>
<evidence type="ECO:0000256" key="8">
    <source>
        <dbReference type="PIRSR" id="PIRSR600760-2"/>
    </source>
</evidence>
<dbReference type="GO" id="GO:0046854">
    <property type="term" value="P:phosphatidylinositol phosphate biosynthetic process"/>
    <property type="evidence" value="ECO:0007669"/>
    <property type="project" value="InterPro"/>
</dbReference>
<evidence type="ECO:0000256" key="2">
    <source>
        <dbReference type="ARBA" id="ARBA00001946"/>
    </source>
</evidence>
<dbReference type="InterPro" id="IPR020550">
    <property type="entry name" value="Inositol_monophosphatase_CS"/>
</dbReference>
<proteinExistence type="inferred from homology"/>
<feature type="binding site" evidence="8">
    <location>
        <position position="88"/>
    </location>
    <ligand>
        <name>Mg(2+)</name>
        <dbReference type="ChEBI" id="CHEBI:18420"/>
        <label>1</label>
        <note>catalytic</note>
    </ligand>
</feature>
<evidence type="ECO:0000256" key="3">
    <source>
        <dbReference type="ARBA" id="ARBA00009759"/>
    </source>
</evidence>
<sequence>MEPMANMALRAARLVAPRITRAFDRPDLIKVSDKGQNDYVTNIDNEVEYAIVDALKTTFPGHSFRGEEAAQNIETAGAEYEWIIDPIDGTTNFVQNIPHFCISIACLRNGKMEHAVIVDPIRQEEFVASRGKGCSLNGRRLRVGSKTSLQGALISTGGHEQAIAEQQASIYQQLLSEGAVMRQAGSAALDLAWVAAGRLDGMWMSQLNIWDMAAGALMVQETGGLLGEFNGGTQYLKSGDIIAASPKCFRSLAPLIRKHLG</sequence>
<protein>
    <recommendedName>
        <fullName evidence="9">Inositol-1-monophosphatase</fullName>
        <ecNumber evidence="9">3.1.3.25</ecNumber>
    </recommendedName>
</protein>
<feature type="binding site" evidence="8">
    <location>
        <position position="85"/>
    </location>
    <ligand>
        <name>Mg(2+)</name>
        <dbReference type="ChEBI" id="CHEBI:18420"/>
        <label>1</label>
        <note>catalytic</note>
    </ligand>
</feature>
<evidence type="ECO:0000256" key="4">
    <source>
        <dbReference type="ARBA" id="ARBA00022723"/>
    </source>
</evidence>
<comment type="caution">
    <text evidence="10">The sequence shown here is derived from an EMBL/GenBank/DDBJ whole genome shotgun (WGS) entry which is preliminary data.</text>
</comment>
<evidence type="ECO:0000256" key="7">
    <source>
        <dbReference type="ARBA" id="ARBA00022842"/>
    </source>
</evidence>
<keyword evidence="6" id="KW-0805">Transcription regulation</keyword>
<dbReference type="InterPro" id="IPR022337">
    <property type="entry name" value="Inositol_monophosphatase_SuhB"/>
</dbReference>
<dbReference type="FunFam" id="3.30.540.10:FF:000003">
    <property type="entry name" value="Inositol-1-monophosphatase"/>
    <property type="match status" value="1"/>
</dbReference>
<evidence type="ECO:0000313" key="11">
    <source>
        <dbReference type="Proteomes" id="UP000754644"/>
    </source>
</evidence>
<dbReference type="AlphaFoldDB" id="A0A973A8Q8"/>
<keyword evidence="4 8" id="KW-0479">Metal-binding</keyword>
<dbReference type="CDD" id="cd01639">
    <property type="entry name" value="IMPase"/>
    <property type="match status" value="1"/>
</dbReference>
<dbReference type="PRINTS" id="PR00377">
    <property type="entry name" value="IMPHPHTASES"/>
</dbReference>
<dbReference type="Proteomes" id="UP000754644">
    <property type="component" value="Unassembled WGS sequence"/>
</dbReference>
<dbReference type="EC" id="3.1.3.25" evidence="9"/>
<keyword evidence="6" id="KW-0804">Transcription</keyword>
<dbReference type="GO" id="GO:0006020">
    <property type="term" value="P:inositol metabolic process"/>
    <property type="evidence" value="ECO:0007669"/>
    <property type="project" value="TreeGrafter"/>
</dbReference>
<dbReference type="GO" id="GO:0046872">
    <property type="term" value="F:metal ion binding"/>
    <property type="evidence" value="ECO:0007669"/>
    <property type="project" value="UniProtKB-KW"/>
</dbReference>
<feature type="binding site" evidence="8">
    <location>
        <position position="87"/>
    </location>
    <ligand>
        <name>Mg(2+)</name>
        <dbReference type="ChEBI" id="CHEBI:18420"/>
        <label>1</label>
        <note>catalytic</note>
    </ligand>
</feature>
<dbReference type="InterPro" id="IPR033942">
    <property type="entry name" value="IMPase"/>
</dbReference>
<dbReference type="PROSITE" id="PS00630">
    <property type="entry name" value="IMP_2"/>
    <property type="match status" value="1"/>
</dbReference>
<dbReference type="Gene3D" id="3.30.540.10">
    <property type="entry name" value="Fructose-1,6-Bisphosphatase, subunit A, domain 1"/>
    <property type="match status" value="1"/>
</dbReference>
<dbReference type="GO" id="GO:0007165">
    <property type="term" value="P:signal transduction"/>
    <property type="evidence" value="ECO:0007669"/>
    <property type="project" value="TreeGrafter"/>
</dbReference>
<evidence type="ECO:0000256" key="6">
    <source>
        <dbReference type="ARBA" id="ARBA00022814"/>
    </source>
</evidence>
<evidence type="ECO:0000256" key="1">
    <source>
        <dbReference type="ARBA" id="ARBA00001033"/>
    </source>
</evidence>
<evidence type="ECO:0000256" key="5">
    <source>
        <dbReference type="ARBA" id="ARBA00022801"/>
    </source>
</evidence>
<comment type="similarity">
    <text evidence="3 9">Belongs to the inositol monophosphatase superfamily.</text>
</comment>
<evidence type="ECO:0000256" key="9">
    <source>
        <dbReference type="RuleBase" id="RU364068"/>
    </source>
</evidence>
<reference evidence="10" key="1">
    <citation type="submission" date="2020-05" db="EMBL/GenBank/DDBJ databases">
        <title>Sulfur intermediates as new biogeochemical hubs in an aquatic model microbial ecosystem.</title>
        <authorList>
            <person name="Vigneron A."/>
        </authorList>
    </citation>
    <scope>NUCLEOTIDE SEQUENCE</scope>
    <source>
        <strain evidence="10">Bin.250</strain>
    </source>
</reference>
<dbReference type="PANTHER" id="PTHR20854:SF4">
    <property type="entry name" value="INOSITOL-1-MONOPHOSPHATASE-RELATED"/>
    <property type="match status" value="1"/>
</dbReference>
<dbReference type="Gene3D" id="3.40.190.80">
    <property type="match status" value="1"/>
</dbReference>
<evidence type="ECO:0000313" key="10">
    <source>
        <dbReference type="EMBL" id="NQV64021.1"/>
    </source>
</evidence>
<feature type="binding site" evidence="8">
    <location>
        <position position="67"/>
    </location>
    <ligand>
        <name>Mg(2+)</name>
        <dbReference type="ChEBI" id="CHEBI:18420"/>
        <label>1</label>
        <note>catalytic</note>
    </ligand>
</feature>
<comment type="cofactor">
    <cofactor evidence="2 8 9">
        <name>Mg(2+)</name>
        <dbReference type="ChEBI" id="CHEBI:18420"/>
    </cofactor>
</comment>
<dbReference type="Pfam" id="PF00459">
    <property type="entry name" value="Inositol_P"/>
    <property type="match status" value="1"/>
</dbReference>
<dbReference type="EMBL" id="JABMOJ010000056">
    <property type="protein sequence ID" value="NQV64021.1"/>
    <property type="molecule type" value="Genomic_DNA"/>
</dbReference>
<accession>A0A973A8Q8</accession>
<keyword evidence="7 8" id="KW-0460">Magnesium</keyword>
<dbReference type="GO" id="GO:0008934">
    <property type="term" value="F:inositol monophosphate 1-phosphatase activity"/>
    <property type="evidence" value="ECO:0007669"/>
    <property type="project" value="InterPro"/>
</dbReference>
<dbReference type="SUPFAM" id="SSF56655">
    <property type="entry name" value="Carbohydrate phosphatase"/>
    <property type="match status" value="1"/>
</dbReference>
<feature type="binding site" evidence="8">
    <location>
        <position position="211"/>
    </location>
    <ligand>
        <name>Mg(2+)</name>
        <dbReference type="ChEBI" id="CHEBI:18420"/>
        <label>1</label>
        <note>catalytic</note>
    </ligand>
</feature>
<keyword evidence="5 9" id="KW-0378">Hydrolase</keyword>
<dbReference type="PANTHER" id="PTHR20854">
    <property type="entry name" value="INOSITOL MONOPHOSPHATASE"/>
    <property type="match status" value="1"/>
</dbReference>
<keyword evidence="6" id="KW-0889">Transcription antitermination</keyword>
<name>A0A973A8Q8_9GAMM</name>
<comment type="catalytic activity">
    <reaction evidence="1 9">
        <text>a myo-inositol phosphate + H2O = myo-inositol + phosphate</text>
        <dbReference type="Rhea" id="RHEA:24056"/>
        <dbReference type="ChEBI" id="CHEBI:15377"/>
        <dbReference type="ChEBI" id="CHEBI:17268"/>
        <dbReference type="ChEBI" id="CHEBI:43474"/>
        <dbReference type="ChEBI" id="CHEBI:84139"/>
        <dbReference type="EC" id="3.1.3.25"/>
    </reaction>
</comment>
<gene>
    <name evidence="10" type="ORF">HQ497_01535</name>
</gene>
<dbReference type="GO" id="GO:0031564">
    <property type="term" value="P:transcription antitermination"/>
    <property type="evidence" value="ECO:0007669"/>
    <property type="project" value="UniProtKB-KW"/>
</dbReference>
<organism evidence="10 11">
    <name type="scientific">SAR86 cluster bacterium</name>
    <dbReference type="NCBI Taxonomy" id="2030880"/>
    <lineage>
        <taxon>Bacteria</taxon>
        <taxon>Pseudomonadati</taxon>
        <taxon>Pseudomonadota</taxon>
        <taxon>Gammaproteobacteria</taxon>
        <taxon>SAR86 cluster</taxon>
    </lineage>
</organism>